<dbReference type="AlphaFoldDB" id="A0AAE0WPH0"/>
<dbReference type="EMBL" id="JAUTXT010000014">
    <property type="protein sequence ID" value="KAK3675447.1"/>
    <property type="molecule type" value="Genomic_DNA"/>
</dbReference>
<keyword evidence="3" id="KW-0539">Nucleus</keyword>
<feature type="region of interest" description="Disordered" evidence="4">
    <location>
        <begin position="308"/>
        <end position="369"/>
    </location>
</feature>
<name>A0AAE0WPH0_9PEZI</name>
<dbReference type="Gene3D" id="1.25.10.10">
    <property type="entry name" value="Leucine-rich Repeat Variant"/>
    <property type="match status" value="1"/>
</dbReference>
<gene>
    <name evidence="6" type="ORF">LTR78_004530</name>
</gene>
<dbReference type="Proteomes" id="UP001274830">
    <property type="component" value="Unassembled WGS sequence"/>
</dbReference>
<comment type="subcellular location">
    <subcellularLocation>
        <location evidence="1">Nucleus</location>
    </subcellularLocation>
</comment>
<evidence type="ECO:0000256" key="3">
    <source>
        <dbReference type="ARBA" id="ARBA00023242"/>
    </source>
</evidence>
<evidence type="ECO:0000313" key="7">
    <source>
        <dbReference type="Proteomes" id="UP001274830"/>
    </source>
</evidence>
<dbReference type="InterPro" id="IPR011989">
    <property type="entry name" value="ARM-like"/>
</dbReference>
<dbReference type="Pfam" id="PF11935">
    <property type="entry name" value="SYMPK_PTA1_N"/>
    <property type="match status" value="1"/>
</dbReference>
<accession>A0AAE0WPH0</accession>
<evidence type="ECO:0000259" key="5">
    <source>
        <dbReference type="Pfam" id="PF11935"/>
    </source>
</evidence>
<evidence type="ECO:0000256" key="2">
    <source>
        <dbReference type="ARBA" id="ARBA00022664"/>
    </source>
</evidence>
<feature type="domain" description="Symplekin/Pta1 N-terminal" evidence="5">
    <location>
        <begin position="92"/>
        <end position="309"/>
    </location>
</feature>
<protein>
    <recommendedName>
        <fullName evidence="5">Symplekin/Pta1 N-terminal domain-containing protein</fullName>
    </recommendedName>
</protein>
<organism evidence="6 7">
    <name type="scientific">Recurvomyces mirabilis</name>
    <dbReference type="NCBI Taxonomy" id="574656"/>
    <lineage>
        <taxon>Eukaryota</taxon>
        <taxon>Fungi</taxon>
        <taxon>Dikarya</taxon>
        <taxon>Ascomycota</taxon>
        <taxon>Pezizomycotina</taxon>
        <taxon>Dothideomycetes</taxon>
        <taxon>Dothideomycetidae</taxon>
        <taxon>Mycosphaerellales</taxon>
        <taxon>Teratosphaeriaceae</taxon>
        <taxon>Recurvomyces</taxon>
    </lineage>
</organism>
<feature type="compositionally biased region" description="Low complexity" evidence="4">
    <location>
        <begin position="346"/>
        <end position="355"/>
    </location>
</feature>
<dbReference type="InterPro" id="IPR016024">
    <property type="entry name" value="ARM-type_fold"/>
</dbReference>
<dbReference type="PANTHER" id="PTHR15245">
    <property type="entry name" value="SYMPLEKIN-RELATED"/>
    <property type="match status" value="1"/>
</dbReference>
<comment type="caution">
    <text evidence="6">The sequence shown here is derived from an EMBL/GenBank/DDBJ whole genome shotgun (WGS) entry which is preliminary data.</text>
</comment>
<keyword evidence="2" id="KW-0507">mRNA processing</keyword>
<dbReference type="PANTHER" id="PTHR15245:SF20">
    <property type="entry name" value="SYMPLEKIN"/>
    <property type="match status" value="1"/>
</dbReference>
<dbReference type="GO" id="GO:0005847">
    <property type="term" value="C:mRNA cleavage and polyadenylation specificity factor complex"/>
    <property type="evidence" value="ECO:0007669"/>
    <property type="project" value="TreeGrafter"/>
</dbReference>
<proteinExistence type="predicted"/>
<dbReference type="InterPro" id="IPR021850">
    <property type="entry name" value="Symplekin/Pta1"/>
</dbReference>
<evidence type="ECO:0000256" key="4">
    <source>
        <dbReference type="SAM" id="MobiDB-lite"/>
    </source>
</evidence>
<dbReference type="SUPFAM" id="SSF48371">
    <property type="entry name" value="ARM repeat"/>
    <property type="match status" value="1"/>
</dbReference>
<reference evidence="6" key="1">
    <citation type="submission" date="2023-07" db="EMBL/GenBank/DDBJ databases">
        <title>Black Yeasts Isolated from many extreme environments.</title>
        <authorList>
            <person name="Coleine C."/>
            <person name="Stajich J.E."/>
            <person name="Selbmann L."/>
        </authorList>
    </citation>
    <scope>NUCLEOTIDE SEQUENCE</scope>
    <source>
        <strain evidence="6">CCFEE 5485</strain>
    </source>
</reference>
<dbReference type="GO" id="GO:0006397">
    <property type="term" value="P:mRNA processing"/>
    <property type="evidence" value="ECO:0007669"/>
    <property type="project" value="UniProtKB-KW"/>
</dbReference>
<evidence type="ECO:0000256" key="1">
    <source>
        <dbReference type="ARBA" id="ARBA00004123"/>
    </source>
</evidence>
<dbReference type="InterPro" id="IPR032460">
    <property type="entry name" value="Symplekin/Pta1_N"/>
</dbReference>
<evidence type="ECO:0000313" key="6">
    <source>
        <dbReference type="EMBL" id="KAK3675447.1"/>
    </source>
</evidence>
<keyword evidence="7" id="KW-1185">Reference proteome</keyword>
<sequence>MAYSSTILKSLNEARNICLATPTTYPQVIPGVLPVIGHQQHLSLRRWGSDFLAETFASPVVSGEDKQKMSLLVLDTLKGYLDRKTAMGEEEDPAVIKSAVQCAASIYPYVFCQTLSNSNTTELWSKMASIKSIILRTMDDSAPGVRICGVKFISRVVLVQTPGLIADPRRPEQNEISLALLGRDHAVLQPSQLEAEASGLLDRLLGVLQDNSSEALVVTATLNSLSSLVHRRASIGNKILTTVLNFNPLTPAKAGSAAMGGKERVALRSMTRTTMSFLLNVLKRNPNHALAVRLQQRTEQLRHSLVEIFSDSGPGKRAAPDGPIDGLDNNKRMRLDNQMANGTASQQQHPQHPQQNMAPPPLPPGEVSYRQLFTLDPDPSAAGFHVEAIPLHTVNQLVLPLLGSIDPARLHAAVTAVQRRFLDYKQRPPHTALESARAVAGDEDEDYDPMAEVSMAGDRAQVMNRLDQAPPQGQIQEGPIQPIVLEPGPPLSEQEKEQYGKIAMTRVFSTLADLDREAKAKPGKKLDESKGFNRLAAAGVGQDREGWIMLLTRLATRTTFSLDGDQDIKQENQDRSLVKNGKAYTIADGIRQTLLTYVMDDFRRRIDVAITWLNEEWFCDRLAYQHQNPSAKTKPSMSAGDLPHYTQYVLLTLDTLITYLDTKDGKTLIRFLSEIPEIDGRVLDRVGKLADDPERIQMCSQALLYLIMLRKPARELAIEKAVELWKGNIDAKGAMGKILTRWRPDVLKEEEEEKGREVKAEA</sequence>